<name>A0AAV8Z5H0_9CUCU</name>
<dbReference type="AlphaFoldDB" id="A0AAV8Z5H0"/>
<sequence length="71" mass="8104">MRDVEMDIEKIIKQNGNQLVEPVRDAFFALANKENIEPKIKVRGVMTCFANAAASNDTPDLRLHSFFRLLL</sequence>
<accession>A0AAV8Z5H0</accession>
<evidence type="ECO:0000313" key="1">
    <source>
        <dbReference type="EMBL" id="KAJ8959435.1"/>
    </source>
</evidence>
<gene>
    <name evidence="1" type="ORF">NQ318_022127</name>
</gene>
<dbReference type="EMBL" id="JAPWTK010000013">
    <property type="protein sequence ID" value="KAJ8959435.1"/>
    <property type="molecule type" value="Genomic_DNA"/>
</dbReference>
<organism evidence="1 2">
    <name type="scientific">Aromia moschata</name>
    <dbReference type="NCBI Taxonomy" id="1265417"/>
    <lineage>
        <taxon>Eukaryota</taxon>
        <taxon>Metazoa</taxon>
        <taxon>Ecdysozoa</taxon>
        <taxon>Arthropoda</taxon>
        <taxon>Hexapoda</taxon>
        <taxon>Insecta</taxon>
        <taxon>Pterygota</taxon>
        <taxon>Neoptera</taxon>
        <taxon>Endopterygota</taxon>
        <taxon>Coleoptera</taxon>
        <taxon>Polyphaga</taxon>
        <taxon>Cucujiformia</taxon>
        <taxon>Chrysomeloidea</taxon>
        <taxon>Cerambycidae</taxon>
        <taxon>Cerambycinae</taxon>
        <taxon>Callichromatini</taxon>
        <taxon>Aromia</taxon>
    </lineage>
</organism>
<comment type="caution">
    <text evidence="1">The sequence shown here is derived from an EMBL/GenBank/DDBJ whole genome shotgun (WGS) entry which is preliminary data.</text>
</comment>
<reference evidence="1" key="1">
    <citation type="journal article" date="2023" name="Insect Mol. Biol.">
        <title>Genome sequencing provides insights into the evolution of gene families encoding plant cell wall-degrading enzymes in longhorned beetles.</title>
        <authorList>
            <person name="Shin N.R."/>
            <person name="Okamura Y."/>
            <person name="Kirsch R."/>
            <person name="Pauchet Y."/>
        </authorList>
    </citation>
    <scope>NUCLEOTIDE SEQUENCE</scope>
    <source>
        <strain evidence="1">AMC_N1</strain>
    </source>
</reference>
<proteinExistence type="predicted"/>
<keyword evidence="2" id="KW-1185">Reference proteome</keyword>
<dbReference type="Proteomes" id="UP001162162">
    <property type="component" value="Unassembled WGS sequence"/>
</dbReference>
<evidence type="ECO:0000313" key="2">
    <source>
        <dbReference type="Proteomes" id="UP001162162"/>
    </source>
</evidence>
<protein>
    <submittedName>
        <fullName evidence="1">Uncharacterized protein</fullName>
    </submittedName>
</protein>